<reference evidence="1" key="1">
    <citation type="submission" date="2022-10" db="EMBL/GenBank/DDBJ databases">
        <title>Culturing micro-colonial fungi from biological soil crusts in the Mojave desert and describing Neophaeococcomyces mojavensis, and introducing the new genera and species Taxawa tesnikishii.</title>
        <authorList>
            <person name="Kurbessoian T."/>
            <person name="Stajich J.E."/>
        </authorList>
    </citation>
    <scope>NUCLEOTIDE SEQUENCE</scope>
    <source>
        <strain evidence="1">JES_115</strain>
    </source>
</reference>
<proteinExistence type="predicted"/>
<accession>A0ACC2YJK1</accession>
<dbReference type="EMBL" id="JAPDRP010000027">
    <property type="protein sequence ID" value="KAJ9635524.1"/>
    <property type="molecule type" value="Genomic_DNA"/>
</dbReference>
<comment type="caution">
    <text evidence="1">The sequence shown here is derived from an EMBL/GenBank/DDBJ whole genome shotgun (WGS) entry which is preliminary data.</text>
</comment>
<gene>
    <name evidence="1" type="ORF">H2199_008527</name>
</gene>
<name>A0ACC2YJK1_9PEZI</name>
<sequence>MVVRKHELEAALYAEKQDINAGRLKDDNPLDLSETFRVFCEACRRGDLKVCQEKITEGVNINARDRFDYTPLILVSIIQGALEGSPQRTIHETASLCGHFEVVQLLLESGALCERDTFQGERCLYNALNDRIRNLLLSYDYSKSTDPLQPLAAHITSLLTREHPKTSDVALVTAEKTFHLHKFVLSARSPYFAKKLAANPDSTSFKLANTVPPQSFEVAVRYLYLQEVVADLGDGEEEQAVLTGIDKLSRQLEIDRLFESILEGGDRRLARQRRTEEVNRGRDQLHSWFQDNVLKHKITVATSKADSVRWDRSNGVFADVLLRADEDADEEEKEEADRPAPPSVRQTSGPLNGIPIGPISYPSRSPSRTRSSRKSVLFPAHRAMLLRSEFFSTMFSSSFREAQSTPYLQIISIDCSPVVLEVVLTYLYTEKADFGLSIAIDVLHAADMLFIEKLKARAAVIISTLGNGGASVVEAENPRGETDIEEVVDIYDVVRAGWDTRVHRLEEFGARYIAYRLERFIDEEEFAELVRESANRIQARQETDTVELVDDIRYYLSERFRLRFEDAGLDEMMDESPEAHLQPSDPGYADVYNSESEGELYGADMEQMLAGGAVRTLDGDVAGDEFTQDAINYQILLGKIDRLLERLRLDA</sequence>
<protein>
    <submittedName>
        <fullName evidence="1">Uncharacterized protein</fullName>
    </submittedName>
</protein>
<evidence type="ECO:0000313" key="2">
    <source>
        <dbReference type="Proteomes" id="UP001172680"/>
    </source>
</evidence>
<dbReference type="Proteomes" id="UP001172680">
    <property type="component" value="Unassembled WGS sequence"/>
</dbReference>
<keyword evidence="2" id="KW-1185">Reference proteome</keyword>
<evidence type="ECO:0000313" key="1">
    <source>
        <dbReference type="EMBL" id="KAJ9635524.1"/>
    </source>
</evidence>
<organism evidence="1 2">
    <name type="scientific">Coniosporium tulheliwenetii</name>
    <dbReference type="NCBI Taxonomy" id="3383036"/>
    <lineage>
        <taxon>Eukaryota</taxon>
        <taxon>Fungi</taxon>
        <taxon>Dikarya</taxon>
        <taxon>Ascomycota</taxon>
        <taxon>Pezizomycotina</taxon>
        <taxon>Dothideomycetes</taxon>
        <taxon>Dothideomycetes incertae sedis</taxon>
        <taxon>Coniosporium</taxon>
    </lineage>
</organism>